<dbReference type="InterPro" id="IPR003018">
    <property type="entry name" value="GAF"/>
</dbReference>
<protein>
    <submittedName>
        <fullName evidence="2">GAF domain-containing protein</fullName>
    </submittedName>
</protein>
<proteinExistence type="predicted"/>
<dbReference type="PANTHER" id="PTHR43102">
    <property type="entry name" value="SLR1143 PROTEIN"/>
    <property type="match status" value="1"/>
</dbReference>
<dbReference type="Gene3D" id="3.30.450.40">
    <property type="match status" value="1"/>
</dbReference>
<dbReference type="Proteomes" id="UP000552700">
    <property type="component" value="Unassembled WGS sequence"/>
</dbReference>
<dbReference type="PANTHER" id="PTHR43102:SF2">
    <property type="entry name" value="GAF DOMAIN-CONTAINING PROTEIN"/>
    <property type="match status" value="1"/>
</dbReference>
<sequence length="155" mass="17233">MWDDLSREAVEYGDDNEVRAILNAVCEQTGMGFAAVARVTEDRWIACQVVDKIEFGMKPGDELEIKKTICNEIRQSGEMVVIDRVAEHVDWRTHPVPVLYGFESYVSIPIVLADGQFFGTLCAIDPEPRRLTATATVGVLAGYARRLEEILAGQS</sequence>
<dbReference type="RefSeq" id="WP_184078959.1">
    <property type="nucleotide sequence ID" value="NZ_JACIJP010000002.1"/>
</dbReference>
<accession>A0A841IY93</accession>
<name>A0A841IY93_9SPHN</name>
<organism evidence="2 3">
    <name type="scientific">Sphingobium subterraneum</name>
    <dbReference type="NCBI Taxonomy" id="627688"/>
    <lineage>
        <taxon>Bacteria</taxon>
        <taxon>Pseudomonadati</taxon>
        <taxon>Pseudomonadota</taxon>
        <taxon>Alphaproteobacteria</taxon>
        <taxon>Sphingomonadales</taxon>
        <taxon>Sphingomonadaceae</taxon>
        <taxon>Sphingobium</taxon>
    </lineage>
</organism>
<feature type="domain" description="GAF" evidence="1">
    <location>
        <begin position="18"/>
        <end position="132"/>
    </location>
</feature>
<comment type="caution">
    <text evidence="2">The sequence shown here is derived from an EMBL/GenBank/DDBJ whole genome shotgun (WGS) entry which is preliminary data.</text>
</comment>
<evidence type="ECO:0000313" key="3">
    <source>
        <dbReference type="Proteomes" id="UP000552700"/>
    </source>
</evidence>
<reference evidence="2 3" key="1">
    <citation type="submission" date="2020-08" db="EMBL/GenBank/DDBJ databases">
        <title>Genomic Encyclopedia of Type Strains, Phase IV (KMG-IV): sequencing the most valuable type-strain genomes for metagenomic binning, comparative biology and taxonomic classification.</title>
        <authorList>
            <person name="Goeker M."/>
        </authorList>
    </citation>
    <scope>NUCLEOTIDE SEQUENCE [LARGE SCALE GENOMIC DNA]</scope>
    <source>
        <strain evidence="2 3">DSM 102255</strain>
    </source>
</reference>
<dbReference type="AlphaFoldDB" id="A0A841IY93"/>
<gene>
    <name evidence="2" type="ORF">FHS92_001362</name>
</gene>
<evidence type="ECO:0000313" key="2">
    <source>
        <dbReference type="EMBL" id="MBB6123633.1"/>
    </source>
</evidence>
<dbReference type="Pfam" id="PF01590">
    <property type="entry name" value="GAF"/>
    <property type="match status" value="1"/>
</dbReference>
<keyword evidence="3" id="KW-1185">Reference proteome</keyword>
<dbReference type="EMBL" id="JACIJP010000002">
    <property type="protein sequence ID" value="MBB6123633.1"/>
    <property type="molecule type" value="Genomic_DNA"/>
</dbReference>
<evidence type="ECO:0000259" key="1">
    <source>
        <dbReference type="Pfam" id="PF01590"/>
    </source>
</evidence>
<dbReference type="SUPFAM" id="SSF55781">
    <property type="entry name" value="GAF domain-like"/>
    <property type="match status" value="1"/>
</dbReference>
<dbReference type="InterPro" id="IPR029016">
    <property type="entry name" value="GAF-like_dom_sf"/>
</dbReference>